<dbReference type="EMBL" id="QUWK01000023">
    <property type="protein sequence ID" value="RFU93694.1"/>
    <property type="molecule type" value="Genomic_DNA"/>
</dbReference>
<dbReference type="Proteomes" id="UP000264002">
    <property type="component" value="Unassembled WGS sequence"/>
</dbReference>
<sequence length="94" mass="11003">MNSGRNTRDRFPITFSPHLLAGTFHARTCLLWCSRYEHFLKDESPKYIAKGKSILQKEESDESRRQFSGLMDSNLIRHAPMDLDIKLVQNKHLQ</sequence>
<proteinExistence type="predicted"/>
<accession>A0A372MD56</accession>
<gene>
    <name evidence="1" type="ORF">DYP60_13465</name>
</gene>
<evidence type="ECO:0000313" key="1">
    <source>
        <dbReference type="EMBL" id="RFU93694.1"/>
    </source>
</evidence>
<reference evidence="1 2" key="2">
    <citation type="submission" date="2018-09" db="EMBL/GenBank/DDBJ databases">
        <title>Genome of Sphaerochaeta halotolerans strain 4-11.</title>
        <authorList>
            <person name="Nazina T.N."/>
            <person name="Sokolova D.S."/>
        </authorList>
    </citation>
    <scope>NUCLEOTIDE SEQUENCE [LARGE SCALE GENOMIC DNA]</scope>
    <source>
        <strain evidence="1 2">4-11</strain>
    </source>
</reference>
<protein>
    <submittedName>
        <fullName evidence="1">Uncharacterized protein</fullName>
    </submittedName>
</protein>
<reference evidence="2" key="1">
    <citation type="submission" date="2018-08" db="EMBL/GenBank/DDBJ databases">
        <authorList>
            <person name="Grouzdev D.S."/>
            <person name="Krutkina M.S."/>
        </authorList>
    </citation>
    <scope>NUCLEOTIDE SEQUENCE [LARGE SCALE GENOMIC DNA]</scope>
    <source>
        <strain evidence="2">4-11</strain>
    </source>
</reference>
<dbReference type="AlphaFoldDB" id="A0A372MD56"/>
<name>A0A372MD56_9SPIR</name>
<evidence type="ECO:0000313" key="2">
    <source>
        <dbReference type="Proteomes" id="UP000264002"/>
    </source>
</evidence>
<organism evidence="1 2">
    <name type="scientific">Sphaerochaeta halotolerans</name>
    <dbReference type="NCBI Taxonomy" id="2293840"/>
    <lineage>
        <taxon>Bacteria</taxon>
        <taxon>Pseudomonadati</taxon>
        <taxon>Spirochaetota</taxon>
        <taxon>Spirochaetia</taxon>
        <taxon>Spirochaetales</taxon>
        <taxon>Sphaerochaetaceae</taxon>
        <taxon>Sphaerochaeta</taxon>
    </lineage>
</organism>
<keyword evidence="2" id="KW-1185">Reference proteome</keyword>
<comment type="caution">
    <text evidence="1">The sequence shown here is derived from an EMBL/GenBank/DDBJ whole genome shotgun (WGS) entry which is preliminary data.</text>
</comment>